<evidence type="ECO:0000313" key="2">
    <source>
        <dbReference type="EMBL" id="ORX82793.1"/>
    </source>
</evidence>
<dbReference type="EMBL" id="MCFE01000659">
    <property type="protein sequence ID" value="ORX82793.1"/>
    <property type="molecule type" value="Genomic_DNA"/>
</dbReference>
<comment type="caution">
    <text evidence="2">The sequence shown here is derived from an EMBL/GenBank/DDBJ whole genome shotgun (WGS) entry which is preliminary data.</text>
</comment>
<name>A0A1Y1XAQ2_9FUNG</name>
<gene>
    <name evidence="2" type="ORF">K493DRAFT_361311</name>
</gene>
<feature type="compositionally biased region" description="Polar residues" evidence="1">
    <location>
        <begin position="108"/>
        <end position="124"/>
    </location>
</feature>
<dbReference type="AlphaFoldDB" id="A0A1Y1XAQ2"/>
<sequence>MMGLNVRKVRKQERKLAKFLEKLNKEDYISPVSLAKQNCTLAKLAPNNDSPMIFSTVEPTFPLSEFIDEIERAHPALDPSVEEFLHKINEDALDSEPRDKVPAHDTRLTSFESTHDTSGTSGNPSGYHLSENGEASYSHEKPKLGQFGEKSSHSKSTRPHMPERKESSPDPSLIRSAEVASAPQTHSNSNSLNYLVSSTTSGNAEITQPLQGLPISEVISETPPILTEEQSKSRSLNEGFTTKEQENLGALSGNTPTPKKVGSVEGKLPKDPQSVSPDVASDISPDLISFPLMNNLQADGKPSTSEDKLAEAPAPSVVEKPMEQYIIDDPIGTSGEGFKVPTLKDSILPNENI</sequence>
<evidence type="ECO:0000313" key="3">
    <source>
        <dbReference type="Proteomes" id="UP000193498"/>
    </source>
</evidence>
<accession>A0A1Y1XAQ2</accession>
<dbReference type="InParanoid" id="A0A1Y1XAQ2"/>
<organism evidence="2 3">
    <name type="scientific">Basidiobolus meristosporus CBS 931.73</name>
    <dbReference type="NCBI Taxonomy" id="1314790"/>
    <lineage>
        <taxon>Eukaryota</taxon>
        <taxon>Fungi</taxon>
        <taxon>Fungi incertae sedis</taxon>
        <taxon>Zoopagomycota</taxon>
        <taxon>Entomophthoromycotina</taxon>
        <taxon>Basidiobolomycetes</taxon>
        <taxon>Basidiobolales</taxon>
        <taxon>Basidiobolaceae</taxon>
        <taxon>Basidiobolus</taxon>
    </lineage>
</organism>
<keyword evidence="3" id="KW-1185">Reference proteome</keyword>
<evidence type="ECO:0000256" key="1">
    <source>
        <dbReference type="SAM" id="MobiDB-lite"/>
    </source>
</evidence>
<feature type="region of interest" description="Disordered" evidence="1">
    <location>
        <begin position="108"/>
        <end position="195"/>
    </location>
</feature>
<protein>
    <submittedName>
        <fullName evidence="2">Uncharacterized protein</fullName>
    </submittedName>
</protein>
<proteinExistence type="predicted"/>
<dbReference type="Proteomes" id="UP000193498">
    <property type="component" value="Unassembled WGS sequence"/>
</dbReference>
<feature type="region of interest" description="Disordered" evidence="1">
    <location>
        <begin position="219"/>
        <end position="322"/>
    </location>
</feature>
<reference evidence="2 3" key="1">
    <citation type="submission" date="2016-07" db="EMBL/GenBank/DDBJ databases">
        <title>Pervasive Adenine N6-methylation of Active Genes in Fungi.</title>
        <authorList>
            <consortium name="DOE Joint Genome Institute"/>
            <person name="Mondo S.J."/>
            <person name="Dannebaum R.O."/>
            <person name="Kuo R.C."/>
            <person name="Labutti K."/>
            <person name="Haridas S."/>
            <person name="Kuo A."/>
            <person name="Salamov A."/>
            <person name="Ahrendt S.R."/>
            <person name="Lipzen A."/>
            <person name="Sullivan W."/>
            <person name="Andreopoulos W.B."/>
            <person name="Clum A."/>
            <person name="Lindquist E."/>
            <person name="Daum C."/>
            <person name="Ramamoorthy G.K."/>
            <person name="Gryganskyi A."/>
            <person name="Culley D."/>
            <person name="Magnuson J.K."/>
            <person name="James T.Y."/>
            <person name="O'Malley M.A."/>
            <person name="Stajich J.E."/>
            <person name="Spatafora J.W."/>
            <person name="Visel A."/>
            <person name="Grigoriev I.V."/>
        </authorList>
    </citation>
    <scope>NUCLEOTIDE SEQUENCE [LARGE SCALE GENOMIC DNA]</scope>
    <source>
        <strain evidence="2 3">CBS 931.73</strain>
    </source>
</reference>